<proteinExistence type="inferred from homology"/>
<dbReference type="InterPro" id="IPR011067">
    <property type="entry name" value="Plasmid_toxin/cell-grow_inhib"/>
</dbReference>
<dbReference type="RefSeq" id="WP_035180272.1">
    <property type="nucleotide sequence ID" value="NZ_AZFY01000122.1"/>
</dbReference>
<dbReference type="AlphaFoldDB" id="X0PIY6"/>
<protein>
    <submittedName>
        <fullName evidence="3">Programmed cell death toxin MazF</fullName>
    </submittedName>
</protein>
<evidence type="ECO:0000313" key="3">
    <source>
        <dbReference type="EMBL" id="GAF37142.1"/>
    </source>
</evidence>
<dbReference type="eggNOG" id="COG2337">
    <property type="taxonomic scope" value="Bacteria"/>
</dbReference>
<gene>
    <name evidence="3" type="ORF">JCM14108_2156</name>
</gene>
<comment type="caution">
    <text evidence="3">The sequence shown here is derived from an EMBL/GenBank/DDBJ whole genome shotgun (WGS) entry which is preliminary data.</text>
</comment>
<dbReference type="PANTHER" id="PTHR33988:SF3">
    <property type="entry name" value="ENDORIBONUCLEASE TOXIN CHPB-RELATED"/>
    <property type="match status" value="1"/>
</dbReference>
<dbReference type="GO" id="GO:0016075">
    <property type="term" value="P:rRNA catabolic process"/>
    <property type="evidence" value="ECO:0007669"/>
    <property type="project" value="TreeGrafter"/>
</dbReference>
<evidence type="ECO:0000256" key="2">
    <source>
        <dbReference type="ARBA" id="ARBA00022649"/>
    </source>
</evidence>
<dbReference type="GO" id="GO:0003677">
    <property type="term" value="F:DNA binding"/>
    <property type="evidence" value="ECO:0007669"/>
    <property type="project" value="InterPro"/>
</dbReference>
<dbReference type="Pfam" id="PF02452">
    <property type="entry name" value="PemK_toxin"/>
    <property type="match status" value="1"/>
</dbReference>
<reference evidence="3" key="1">
    <citation type="journal article" date="2014" name="Genome Announc.">
        <title>Draft Genome Sequences of Two Lactobacillus Strains, L. farraginis JCM 14108T and L. composti JCM 14202T, Isolated from Compost of Distilled Shochu Residue.</title>
        <authorList>
            <person name="Yuki M."/>
            <person name="Oshima K."/>
            <person name="Suda W."/>
            <person name="Kitahara M."/>
            <person name="Kitamura K."/>
            <person name="Iida T."/>
            <person name="Hattori M."/>
            <person name="Ohkuma M."/>
        </authorList>
    </citation>
    <scope>NUCLEOTIDE SEQUENCE [LARGE SCALE GENOMIC DNA]</scope>
    <source>
        <strain evidence="3">JCM 14108</strain>
    </source>
</reference>
<name>X0PIY6_9LACO</name>
<evidence type="ECO:0000256" key="1">
    <source>
        <dbReference type="ARBA" id="ARBA00007521"/>
    </source>
</evidence>
<dbReference type="OrthoDB" id="9808744at2"/>
<dbReference type="EMBL" id="BAKI01000025">
    <property type="protein sequence ID" value="GAF37142.1"/>
    <property type="molecule type" value="Genomic_DNA"/>
</dbReference>
<dbReference type="PANTHER" id="PTHR33988">
    <property type="entry name" value="ENDORIBONUCLEASE MAZF-RELATED"/>
    <property type="match status" value="1"/>
</dbReference>
<dbReference type="InterPro" id="IPR003477">
    <property type="entry name" value="PemK-like"/>
</dbReference>
<accession>X0PIY6</accession>
<comment type="similarity">
    <text evidence="1">Belongs to the PemK/MazF family.</text>
</comment>
<dbReference type="SUPFAM" id="SSF50118">
    <property type="entry name" value="Cell growth inhibitor/plasmid maintenance toxic component"/>
    <property type="match status" value="1"/>
</dbReference>
<dbReference type="Gene3D" id="2.30.30.110">
    <property type="match status" value="1"/>
</dbReference>
<evidence type="ECO:0000313" key="4">
    <source>
        <dbReference type="Proteomes" id="UP000019488"/>
    </source>
</evidence>
<sequence>MVKQGEIFYLDFDPSKGHEEKKKRPAIVLSNDVVFKTSGMTIVAPISSTTRNFPMYYQLTSTKTIYGKVLLDQTVSLDLIARGVSDKNVIDQVSKQELQEIIYLYKLLFSID</sequence>
<dbReference type="Proteomes" id="UP000019488">
    <property type="component" value="Unassembled WGS sequence"/>
</dbReference>
<organism evidence="3 4">
    <name type="scientific">Lentilactobacillus farraginis DSM 18382 = JCM 14108</name>
    <dbReference type="NCBI Taxonomy" id="1423743"/>
    <lineage>
        <taxon>Bacteria</taxon>
        <taxon>Bacillati</taxon>
        <taxon>Bacillota</taxon>
        <taxon>Bacilli</taxon>
        <taxon>Lactobacillales</taxon>
        <taxon>Lactobacillaceae</taxon>
        <taxon>Lentilactobacillus</taxon>
    </lineage>
</organism>
<dbReference type="GO" id="GO:0004521">
    <property type="term" value="F:RNA endonuclease activity"/>
    <property type="evidence" value="ECO:0007669"/>
    <property type="project" value="TreeGrafter"/>
</dbReference>
<keyword evidence="2" id="KW-1277">Toxin-antitoxin system</keyword>
<dbReference type="GO" id="GO:0006402">
    <property type="term" value="P:mRNA catabolic process"/>
    <property type="evidence" value="ECO:0007669"/>
    <property type="project" value="TreeGrafter"/>
</dbReference>